<dbReference type="EMBL" id="JADDUC020000018">
    <property type="protein sequence ID" value="KAI1233353.1"/>
    <property type="molecule type" value="Genomic_DNA"/>
</dbReference>
<comment type="caution">
    <text evidence="2">The sequence shown here is derived from an EMBL/GenBank/DDBJ whole genome shotgun (WGS) entry which is preliminary data.</text>
</comment>
<sequence>MLVLRSNPQVNASLEAGLGAALTQKPSSSLGKQELQINKCREPAQILLLDDGVDGTVQVDAQAAEEEEPGVQVGRVHEGVHHHQRA</sequence>
<protein>
    <submittedName>
        <fullName evidence="2">Uncharacterized protein</fullName>
    </submittedName>
</protein>
<reference evidence="2" key="1">
    <citation type="submission" date="2020-10" db="EMBL/GenBank/DDBJ databases">
        <title>Feather gene expression reveals the developmental basis of iridescence in African starlings.</title>
        <authorList>
            <person name="Rubenstein D.R."/>
        </authorList>
    </citation>
    <scope>NUCLEOTIDE SEQUENCE</scope>
    <source>
        <strain evidence="2">SS15</strain>
        <tissue evidence="2">Liver</tissue>
    </source>
</reference>
<name>A0A835NYJ5_9PASS</name>
<keyword evidence="4" id="KW-1185">Reference proteome</keyword>
<feature type="region of interest" description="Disordered" evidence="1">
    <location>
        <begin position="64"/>
        <end position="86"/>
    </location>
</feature>
<evidence type="ECO:0000313" key="3">
    <source>
        <dbReference type="EMBL" id="KAI1233353.1"/>
    </source>
</evidence>
<organism evidence="2">
    <name type="scientific">Lamprotornis superbus</name>
    <dbReference type="NCBI Taxonomy" id="245042"/>
    <lineage>
        <taxon>Eukaryota</taxon>
        <taxon>Metazoa</taxon>
        <taxon>Chordata</taxon>
        <taxon>Craniata</taxon>
        <taxon>Vertebrata</taxon>
        <taxon>Euteleostomi</taxon>
        <taxon>Archelosauria</taxon>
        <taxon>Archosauria</taxon>
        <taxon>Dinosauria</taxon>
        <taxon>Saurischia</taxon>
        <taxon>Theropoda</taxon>
        <taxon>Coelurosauria</taxon>
        <taxon>Aves</taxon>
        <taxon>Neognathae</taxon>
        <taxon>Neoaves</taxon>
        <taxon>Telluraves</taxon>
        <taxon>Australaves</taxon>
        <taxon>Passeriformes</taxon>
        <taxon>Sturnidae</taxon>
        <taxon>Lamprotornis</taxon>
    </lineage>
</organism>
<dbReference type="EMBL" id="JADDUC010000019">
    <property type="protein sequence ID" value="KAG0126242.1"/>
    <property type="molecule type" value="Genomic_DNA"/>
</dbReference>
<dbReference type="Proteomes" id="UP000618051">
    <property type="component" value="Unassembled WGS sequence"/>
</dbReference>
<evidence type="ECO:0000313" key="2">
    <source>
        <dbReference type="EMBL" id="KAG0126242.1"/>
    </source>
</evidence>
<accession>A0A835NYJ5</accession>
<feature type="compositionally biased region" description="Basic and acidic residues" evidence="1">
    <location>
        <begin position="75"/>
        <end position="86"/>
    </location>
</feature>
<proteinExistence type="predicted"/>
<evidence type="ECO:0000313" key="4">
    <source>
        <dbReference type="Proteomes" id="UP000618051"/>
    </source>
</evidence>
<gene>
    <name evidence="3" type="ORF">IHE44_0004525</name>
    <name evidence="2" type="ORF">IHE44_004505</name>
</gene>
<feature type="non-terminal residue" evidence="2">
    <location>
        <position position="1"/>
    </location>
</feature>
<dbReference type="AlphaFoldDB" id="A0A835NYJ5"/>
<reference evidence="3" key="3">
    <citation type="submission" date="2022-01" db="EMBL/GenBank/DDBJ databases">
        <authorList>
            <person name="Rubenstein D.R."/>
        </authorList>
    </citation>
    <scope>NUCLEOTIDE SEQUENCE</scope>
    <source>
        <strain evidence="3">SS15</strain>
        <tissue evidence="3">Liver</tissue>
    </source>
</reference>
<reference evidence="3 4" key="2">
    <citation type="journal article" date="2021" name="J. Hered.">
        <title>Feather Gene Expression Elucidates the Developmental Basis of Plumage Iridescence in African Starlings.</title>
        <authorList>
            <person name="Rubenstein D.R."/>
            <person name="Corvelo A."/>
            <person name="MacManes M.D."/>
            <person name="Maia R."/>
            <person name="Narzisi G."/>
            <person name="Rousaki A."/>
            <person name="Vandenabeele P."/>
            <person name="Shawkey M.D."/>
            <person name="Solomon J."/>
        </authorList>
    </citation>
    <scope>NUCLEOTIDE SEQUENCE [LARGE SCALE GENOMIC DNA]</scope>
    <source>
        <strain evidence="3">SS15</strain>
    </source>
</reference>
<evidence type="ECO:0000256" key="1">
    <source>
        <dbReference type="SAM" id="MobiDB-lite"/>
    </source>
</evidence>